<reference evidence="2" key="1">
    <citation type="journal article" date="2008" name="J. Bacteriol.">
        <title>Genome sequence of the streptomycin-producing microorganism Streptomyces griseus IFO 13350.</title>
        <authorList>
            <person name="Ohnishi Y."/>
            <person name="Ishikawa J."/>
            <person name="Hara H."/>
            <person name="Suzuki H."/>
            <person name="Ikenoya M."/>
            <person name="Ikeda H."/>
            <person name="Yamashita A."/>
            <person name="Hattori M."/>
            <person name="Horinouchi S."/>
        </authorList>
    </citation>
    <scope>NUCLEOTIDE SEQUENCE [LARGE SCALE GENOMIC DNA]</scope>
    <source>
        <strain evidence="2">JCM 4626 / NBRC 13350</strain>
    </source>
</reference>
<dbReference type="KEGG" id="sgr:SGR_3361"/>
<evidence type="ECO:0000313" key="1">
    <source>
        <dbReference type="EMBL" id="BAG20190.1"/>
    </source>
</evidence>
<sequence length="226" mass="25480">MSNADEIRIPRDEPIFIVGTSGRLPLRTICVLELMGSEVPWYRHRWITLLGDRLRIATTEPIPHPSRIVNGKYGARTRSVNVRAAQALGQQCARRFAEALDEFPKPLIAHMPKQHSQQAEQRMLRWLCTRLAGRPSGLAVIHTSQGITWYRLTTDGPVLEPLPPESPALMALPCPAAEVELLLTPAKLGAYAAYQHRCYPHVSYRPTWLPLELPWADEDIAQEILT</sequence>
<gene>
    <name evidence="1" type="ordered locus">SGR_3361</name>
</gene>
<protein>
    <submittedName>
        <fullName evidence="1">Uncharacterized protein</fullName>
    </submittedName>
</protein>
<organism evidence="1 2">
    <name type="scientific">Streptomyces griseus subsp. griseus (strain JCM 4626 / CBS 651.72 / NBRC 13350 / KCC S-0626 / ISP 5235)</name>
    <dbReference type="NCBI Taxonomy" id="455632"/>
    <lineage>
        <taxon>Bacteria</taxon>
        <taxon>Bacillati</taxon>
        <taxon>Actinomycetota</taxon>
        <taxon>Actinomycetes</taxon>
        <taxon>Kitasatosporales</taxon>
        <taxon>Streptomycetaceae</taxon>
        <taxon>Streptomyces</taxon>
    </lineage>
</organism>
<dbReference type="EMBL" id="AP009493">
    <property type="protein sequence ID" value="BAG20190.1"/>
    <property type="molecule type" value="Genomic_DNA"/>
</dbReference>
<dbReference type="Proteomes" id="UP000001685">
    <property type="component" value="Chromosome"/>
</dbReference>
<dbReference type="AlphaFoldDB" id="B1VM80"/>
<evidence type="ECO:0000313" key="2">
    <source>
        <dbReference type="Proteomes" id="UP000001685"/>
    </source>
</evidence>
<name>B1VM80_STRGG</name>
<proteinExistence type="predicted"/>
<accession>B1VM80</accession>
<dbReference type="HOGENOM" id="CLU_1224180_0_0_11"/>